<dbReference type="Pfam" id="PF02768">
    <property type="entry name" value="DNA_pol3_beta_3"/>
    <property type="match status" value="1"/>
</dbReference>
<accession>X1EN82</accession>
<evidence type="ECO:0000313" key="10">
    <source>
        <dbReference type="EMBL" id="GAH34002.1"/>
    </source>
</evidence>
<keyword evidence="3" id="KW-0963">Cytoplasm</keyword>
<dbReference type="InterPro" id="IPR022635">
    <property type="entry name" value="DNA_polIII_beta_C"/>
</dbReference>
<reference evidence="10" key="1">
    <citation type="journal article" date="2014" name="Front. Microbiol.">
        <title>High frequency of phylogenetically diverse reductive dehalogenase-homologous genes in deep subseafloor sedimentary metagenomes.</title>
        <authorList>
            <person name="Kawai M."/>
            <person name="Futagami T."/>
            <person name="Toyoda A."/>
            <person name="Takaki Y."/>
            <person name="Nishi S."/>
            <person name="Hori S."/>
            <person name="Arai W."/>
            <person name="Tsubouchi T."/>
            <person name="Morono Y."/>
            <person name="Uchiyama I."/>
            <person name="Ito T."/>
            <person name="Fujiyama A."/>
            <person name="Inagaki F."/>
            <person name="Takami H."/>
        </authorList>
    </citation>
    <scope>NUCLEOTIDE SEQUENCE</scope>
    <source>
        <strain evidence="10">Expedition CK06-06</strain>
    </source>
</reference>
<evidence type="ECO:0000256" key="6">
    <source>
        <dbReference type="ARBA" id="ARBA00022705"/>
    </source>
</evidence>
<comment type="similarity">
    <text evidence="2">Belongs to the beta sliding clamp family.</text>
</comment>
<dbReference type="InterPro" id="IPR001001">
    <property type="entry name" value="DNA_polIII_beta"/>
</dbReference>
<dbReference type="GO" id="GO:0003677">
    <property type="term" value="F:DNA binding"/>
    <property type="evidence" value="ECO:0007669"/>
    <property type="project" value="UniProtKB-KW"/>
</dbReference>
<evidence type="ECO:0000256" key="8">
    <source>
        <dbReference type="ARBA" id="ARBA00023125"/>
    </source>
</evidence>
<keyword evidence="7" id="KW-0239">DNA-directed DNA polymerase</keyword>
<evidence type="ECO:0000259" key="9">
    <source>
        <dbReference type="Pfam" id="PF02768"/>
    </source>
</evidence>
<dbReference type="GO" id="GO:0006271">
    <property type="term" value="P:DNA strand elongation involved in DNA replication"/>
    <property type="evidence" value="ECO:0007669"/>
    <property type="project" value="TreeGrafter"/>
</dbReference>
<dbReference type="EMBL" id="BARU01007901">
    <property type="protein sequence ID" value="GAH34002.1"/>
    <property type="molecule type" value="Genomic_DNA"/>
</dbReference>
<dbReference type="InterPro" id="IPR046938">
    <property type="entry name" value="DNA_clamp_sf"/>
</dbReference>
<keyword evidence="4" id="KW-0808">Transferase</keyword>
<keyword evidence="8" id="KW-0238">DNA-binding</keyword>
<comment type="caution">
    <text evidence="10">The sequence shown here is derived from an EMBL/GenBank/DDBJ whole genome shotgun (WGS) entry which is preliminary data.</text>
</comment>
<dbReference type="GO" id="GO:0005737">
    <property type="term" value="C:cytoplasm"/>
    <property type="evidence" value="ECO:0007669"/>
    <property type="project" value="UniProtKB-SubCell"/>
</dbReference>
<dbReference type="PANTHER" id="PTHR30478">
    <property type="entry name" value="DNA POLYMERASE III SUBUNIT BETA"/>
    <property type="match status" value="1"/>
</dbReference>
<evidence type="ECO:0000256" key="4">
    <source>
        <dbReference type="ARBA" id="ARBA00022679"/>
    </source>
</evidence>
<evidence type="ECO:0000256" key="5">
    <source>
        <dbReference type="ARBA" id="ARBA00022695"/>
    </source>
</evidence>
<evidence type="ECO:0000256" key="1">
    <source>
        <dbReference type="ARBA" id="ARBA00004496"/>
    </source>
</evidence>
<dbReference type="GO" id="GO:0003887">
    <property type="term" value="F:DNA-directed DNA polymerase activity"/>
    <property type="evidence" value="ECO:0007669"/>
    <property type="project" value="UniProtKB-KW"/>
</dbReference>
<evidence type="ECO:0000256" key="2">
    <source>
        <dbReference type="ARBA" id="ARBA00010752"/>
    </source>
</evidence>
<organism evidence="10">
    <name type="scientific">marine sediment metagenome</name>
    <dbReference type="NCBI Taxonomy" id="412755"/>
    <lineage>
        <taxon>unclassified sequences</taxon>
        <taxon>metagenomes</taxon>
        <taxon>ecological metagenomes</taxon>
    </lineage>
</organism>
<keyword evidence="6" id="KW-0235">DNA replication</keyword>
<gene>
    <name evidence="10" type="ORF">S03H2_15527</name>
</gene>
<keyword evidence="5" id="KW-0548">Nucleotidyltransferase</keyword>
<dbReference type="SUPFAM" id="SSF55979">
    <property type="entry name" value="DNA clamp"/>
    <property type="match status" value="1"/>
</dbReference>
<dbReference type="PANTHER" id="PTHR30478:SF0">
    <property type="entry name" value="BETA SLIDING CLAMP"/>
    <property type="match status" value="1"/>
</dbReference>
<name>X1EN82_9ZZZZ</name>
<feature type="domain" description="DNA polymerase III beta sliding clamp C-terminal" evidence="9">
    <location>
        <begin position="2"/>
        <end position="107"/>
    </location>
</feature>
<evidence type="ECO:0000256" key="3">
    <source>
        <dbReference type="ARBA" id="ARBA00022490"/>
    </source>
</evidence>
<comment type="subcellular location">
    <subcellularLocation>
        <location evidence="1">Cytoplasm</location>
    </subcellularLocation>
</comment>
<dbReference type="GO" id="GO:0008408">
    <property type="term" value="F:3'-5' exonuclease activity"/>
    <property type="evidence" value="ECO:0007669"/>
    <property type="project" value="InterPro"/>
</dbReference>
<dbReference type="AlphaFoldDB" id="X1EN82"/>
<feature type="non-terminal residue" evidence="10">
    <location>
        <position position="1"/>
    </location>
</feature>
<protein>
    <recommendedName>
        <fullName evidence="9">DNA polymerase III beta sliding clamp C-terminal domain-containing protein</fullName>
    </recommendedName>
</protein>
<evidence type="ECO:0000256" key="7">
    <source>
        <dbReference type="ARBA" id="ARBA00022932"/>
    </source>
</evidence>
<dbReference type="GO" id="GO:0009360">
    <property type="term" value="C:DNA polymerase III complex"/>
    <property type="evidence" value="ECO:0007669"/>
    <property type="project" value="InterPro"/>
</dbReference>
<proteinExistence type="inferred from homology"/>
<sequence>KQAEIFAREGSRIARLKIEPGDELEPGTVEIQGQSEETGSSENIVDATIEGPKLLIAFNVGFLREVLDVINTPNVTLETSADTSPGVIRPIEAEGGQGEFIHVIMPMHLGS</sequence>
<dbReference type="Gene3D" id="3.10.150.10">
    <property type="entry name" value="DNA Polymerase III, subunit A, domain 2"/>
    <property type="match status" value="1"/>
</dbReference>